<evidence type="ECO:0000313" key="2">
    <source>
        <dbReference type="Proteomes" id="UP000093053"/>
    </source>
</evidence>
<sequence length="115" mass="12466">MLIFPPANGWTVVVWPTYFTEVAAAEHMSRHLGVLASTARIYVGDYWARSLLHDGVVLDRFASMPTYFTDDADEVARLSSEYADRPEVIAAATGVPVDRIAGTSCGSTRTSNPTG</sequence>
<dbReference type="KEGG" id="led:BBK82_08855"/>
<name>A0A1B2HEK2_9PSEU</name>
<dbReference type="STRING" id="1586287.BBK82_08855"/>
<accession>A0A1B2HEK2</accession>
<dbReference type="RefSeq" id="WP_065914564.1">
    <property type="nucleotide sequence ID" value="NZ_CP016793.1"/>
</dbReference>
<dbReference type="EMBL" id="CP016793">
    <property type="protein sequence ID" value="ANZ36158.1"/>
    <property type="molecule type" value="Genomic_DNA"/>
</dbReference>
<dbReference type="AlphaFoldDB" id="A0A1B2HEK2"/>
<proteinExistence type="predicted"/>
<reference evidence="1 2" key="1">
    <citation type="submission" date="2016-07" db="EMBL/GenBank/DDBJ databases">
        <title>Complete genome sequence of the Lentzea guizhouensis DHS C013.</title>
        <authorList>
            <person name="Cao C."/>
        </authorList>
    </citation>
    <scope>NUCLEOTIDE SEQUENCE [LARGE SCALE GENOMIC DNA]</scope>
    <source>
        <strain evidence="1 2">DHS C013</strain>
    </source>
</reference>
<dbReference type="OrthoDB" id="3355131at2"/>
<keyword evidence="2" id="KW-1185">Reference proteome</keyword>
<gene>
    <name evidence="1" type="ORF">BBK82_08855</name>
</gene>
<organism evidence="1 2">
    <name type="scientific">Lentzea guizhouensis</name>
    <dbReference type="NCBI Taxonomy" id="1586287"/>
    <lineage>
        <taxon>Bacteria</taxon>
        <taxon>Bacillati</taxon>
        <taxon>Actinomycetota</taxon>
        <taxon>Actinomycetes</taxon>
        <taxon>Pseudonocardiales</taxon>
        <taxon>Pseudonocardiaceae</taxon>
        <taxon>Lentzea</taxon>
    </lineage>
</organism>
<dbReference type="Proteomes" id="UP000093053">
    <property type="component" value="Chromosome"/>
</dbReference>
<evidence type="ECO:0000313" key="1">
    <source>
        <dbReference type="EMBL" id="ANZ36158.1"/>
    </source>
</evidence>
<protein>
    <submittedName>
        <fullName evidence="1">Uncharacterized protein</fullName>
    </submittedName>
</protein>